<evidence type="ECO:0000259" key="1">
    <source>
        <dbReference type="Pfam" id="PF00571"/>
    </source>
</evidence>
<comment type="caution">
    <text evidence="2">The sequence shown here is derived from an EMBL/GenBank/DDBJ whole genome shotgun (WGS) entry which is preliminary data.</text>
</comment>
<dbReference type="Pfam" id="PF00571">
    <property type="entry name" value="CBS"/>
    <property type="match status" value="1"/>
</dbReference>
<feature type="domain" description="CBS" evidence="1">
    <location>
        <begin position="116"/>
        <end position="171"/>
    </location>
</feature>
<protein>
    <recommendedName>
        <fullName evidence="1">CBS domain-containing protein</fullName>
    </recommendedName>
</protein>
<evidence type="ECO:0000313" key="3">
    <source>
        <dbReference type="Proteomes" id="UP000032233"/>
    </source>
</evidence>
<dbReference type="InParanoid" id="A0A0D2JFW2"/>
<accession>A0A0D2JFW2</accession>
<dbReference type="InterPro" id="IPR000644">
    <property type="entry name" value="CBS_dom"/>
</dbReference>
<organism evidence="2 3">
    <name type="scientific">Dethiosulfatarculus sandiegensis</name>
    <dbReference type="NCBI Taxonomy" id="1429043"/>
    <lineage>
        <taxon>Bacteria</taxon>
        <taxon>Pseudomonadati</taxon>
        <taxon>Thermodesulfobacteriota</taxon>
        <taxon>Desulfarculia</taxon>
        <taxon>Desulfarculales</taxon>
        <taxon>Desulfarculaceae</taxon>
        <taxon>Dethiosulfatarculus</taxon>
    </lineage>
</organism>
<dbReference type="STRING" id="1429043.X474_08220"/>
<name>A0A0D2JFW2_9BACT</name>
<keyword evidence="3" id="KW-1185">Reference proteome</keyword>
<dbReference type="EMBL" id="AZAC01000010">
    <property type="protein sequence ID" value="KIX14566.1"/>
    <property type="molecule type" value="Genomic_DNA"/>
</dbReference>
<dbReference type="Gene3D" id="3.10.580.10">
    <property type="entry name" value="CBS-domain"/>
    <property type="match status" value="1"/>
</dbReference>
<dbReference type="SUPFAM" id="SSF54631">
    <property type="entry name" value="CBS-domain pair"/>
    <property type="match status" value="1"/>
</dbReference>
<reference evidence="2 3" key="1">
    <citation type="submission" date="2013-11" db="EMBL/GenBank/DDBJ databases">
        <title>Metagenomic analysis of a methanogenic consortium involved in long chain n-alkane degradation.</title>
        <authorList>
            <person name="Davidova I.A."/>
            <person name="Callaghan A.V."/>
            <person name="Wawrik B."/>
            <person name="Pruitt S."/>
            <person name="Marks C."/>
            <person name="Duncan K.E."/>
            <person name="Suflita J.M."/>
        </authorList>
    </citation>
    <scope>NUCLEOTIDE SEQUENCE [LARGE SCALE GENOMIC DNA]</scope>
    <source>
        <strain evidence="2 3">SPR</strain>
    </source>
</reference>
<sequence length="180" mass="20698">MKDLMVPVEEYARVSEDAILQQAVLALEEAQINFKKSPYKHRAILVFNEKTGDLVGKLSQWAILKGLEPKYDEIVDTSKLSRFGFTPEFTRSIMQHYKLLQAPLDQVCQKAATLKVKDMMNKVDKNEYLDIETTLDQAIHCFVMGHNQSLMVTKRGKVVGILRLSDVFKEICYRIKLCEL</sequence>
<dbReference type="InterPro" id="IPR046342">
    <property type="entry name" value="CBS_dom_sf"/>
</dbReference>
<dbReference type="AlphaFoldDB" id="A0A0D2JFW2"/>
<dbReference type="Proteomes" id="UP000032233">
    <property type="component" value="Unassembled WGS sequence"/>
</dbReference>
<gene>
    <name evidence="2" type="ORF">X474_08220</name>
</gene>
<evidence type="ECO:0000313" key="2">
    <source>
        <dbReference type="EMBL" id="KIX14566.1"/>
    </source>
</evidence>
<proteinExistence type="predicted"/>